<feature type="non-terminal residue" evidence="1">
    <location>
        <position position="65"/>
    </location>
</feature>
<sequence length="65" mass="7881">MDGEILNNVKFSEYWKKPHEQWNFDTYRLFYLEKHPGASKQTIHSNFAIELKILNENLNQGRRKN</sequence>
<dbReference type="Proteomes" id="UP000789405">
    <property type="component" value="Unassembled WGS sequence"/>
</dbReference>
<gene>
    <name evidence="1" type="ORF">DERYTH_LOCUS8303</name>
</gene>
<dbReference type="AlphaFoldDB" id="A0A9N9CX46"/>
<keyword evidence="2" id="KW-1185">Reference proteome</keyword>
<comment type="caution">
    <text evidence="1">The sequence shown here is derived from an EMBL/GenBank/DDBJ whole genome shotgun (WGS) entry which is preliminary data.</text>
</comment>
<dbReference type="OrthoDB" id="2400734at2759"/>
<dbReference type="EMBL" id="CAJVPY010004262">
    <property type="protein sequence ID" value="CAG8614297.1"/>
    <property type="molecule type" value="Genomic_DNA"/>
</dbReference>
<accession>A0A9N9CX46</accession>
<evidence type="ECO:0000313" key="1">
    <source>
        <dbReference type="EMBL" id="CAG8614297.1"/>
    </source>
</evidence>
<proteinExistence type="predicted"/>
<name>A0A9N9CX46_9GLOM</name>
<reference evidence="1" key="1">
    <citation type="submission" date="2021-06" db="EMBL/GenBank/DDBJ databases">
        <authorList>
            <person name="Kallberg Y."/>
            <person name="Tangrot J."/>
            <person name="Rosling A."/>
        </authorList>
    </citation>
    <scope>NUCLEOTIDE SEQUENCE</scope>
    <source>
        <strain evidence="1">MA453B</strain>
    </source>
</reference>
<protein>
    <submittedName>
        <fullName evidence="1">17418_t:CDS:1</fullName>
    </submittedName>
</protein>
<organism evidence="1 2">
    <name type="scientific">Dentiscutata erythropus</name>
    <dbReference type="NCBI Taxonomy" id="1348616"/>
    <lineage>
        <taxon>Eukaryota</taxon>
        <taxon>Fungi</taxon>
        <taxon>Fungi incertae sedis</taxon>
        <taxon>Mucoromycota</taxon>
        <taxon>Glomeromycotina</taxon>
        <taxon>Glomeromycetes</taxon>
        <taxon>Diversisporales</taxon>
        <taxon>Gigasporaceae</taxon>
        <taxon>Dentiscutata</taxon>
    </lineage>
</organism>
<evidence type="ECO:0000313" key="2">
    <source>
        <dbReference type="Proteomes" id="UP000789405"/>
    </source>
</evidence>